<feature type="domain" description="Enoyl reductase (ER)" evidence="3">
    <location>
        <begin position="16"/>
        <end position="276"/>
    </location>
</feature>
<accession>A0A1L7XL89</accession>
<dbReference type="EMBL" id="FJOG01000032">
    <property type="protein sequence ID" value="CZR65696.1"/>
    <property type="molecule type" value="Genomic_DNA"/>
</dbReference>
<dbReference type="SUPFAM" id="SSF51735">
    <property type="entry name" value="NAD(P)-binding Rossmann-fold domains"/>
    <property type="match status" value="1"/>
</dbReference>
<dbReference type="Gene3D" id="3.40.50.720">
    <property type="entry name" value="NAD(P)-binding Rossmann-like Domain"/>
    <property type="match status" value="1"/>
</dbReference>
<dbReference type="CDD" id="cd08249">
    <property type="entry name" value="enoyl_reductase_like"/>
    <property type="match status" value="1"/>
</dbReference>
<dbReference type="Pfam" id="PF08240">
    <property type="entry name" value="ADH_N"/>
    <property type="match status" value="1"/>
</dbReference>
<name>A0A1L7XL89_9HELO</name>
<dbReference type="SMART" id="SM00829">
    <property type="entry name" value="PKS_ER"/>
    <property type="match status" value="1"/>
</dbReference>
<gene>
    <name evidence="4" type="ORF">PAC_15596</name>
</gene>
<dbReference type="InterPro" id="IPR011032">
    <property type="entry name" value="GroES-like_sf"/>
</dbReference>
<proteinExistence type="inferred from homology"/>
<comment type="similarity">
    <text evidence="1">Belongs to the zinc-containing alcohol dehydrogenase family.</text>
</comment>
<dbReference type="Gene3D" id="3.90.180.10">
    <property type="entry name" value="Medium-chain alcohol dehydrogenases, catalytic domain"/>
    <property type="match status" value="1"/>
</dbReference>
<dbReference type="PANTHER" id="PTHR45348:SF2">
    <property type="entry name" value="ZINC-TYPE ALCOHOL DEHYDROGENASE-LIKE PROTEIN C2E1P3.01"/>
    <property type="match status" value="1"/>
</dbReference>
<dbReference type="InterPro" id="IPR020843">
    <property type="entry name" value="ER"/>
</dbReference>
<dbReference type="GO" id="GO:0016651">
    <property type="term" value="F:oxidoreductase activity, acting on NAD(P)H"/>
    <property type="evidence" value="ECO:0007669"/>
    <property type="project" value="InterPro"/>
</dbReference>
<evidence type="ECO:0000259" key="3">
    <source>
        <dbReference type="SMART" id="SM00829"/>
    </source>
</evidence>
<dbReference type="PANTHER" id="PTHR45348">
    <property type="entry name" value="HYPOTHETICAL OXIDOREDUCTASE (EUROFUNG)"/>
    <property type="match status" value="1"/>
</dbReference>
<dbReference type="STRING" id="576137.A0A1L7XL89"/>
<organism evidence="4 5">
    <name type="scientific">Phialocephala subalpina</name>
    <dbReference type="NCBI Taxonomy" id="576137"/>
    <lineage>
        <taxon>Eukaryota</taxon>
        <taxon>Fungi</taxon>
        <taxon>Dikarya</taxon>
        <taxon>Ascomycota</taxon>
        <taxon>Pezizomycotina</taxon>
        <taxon>Leotiomycetes</taxon>
        <taxon>Helotiales</taxon>
        <taxon>Mollisiaceae</taxon>
        <taxon>Phialocephala</taxon>
        <taxon>Phialocephala fortinii species complex</taxon>
    </lineage>
</organism>
<dbReference type="InterPro" id="IPR047122">
    <property type="entry name" value="Trans-enoyl_RdTase-like"/>
</dbReference>
<keyword evidence="5" id="KW-1185">Reference proteome</keyword>
<keyword evidence="2" id="KW-0560">Oxidoreductase</keyword>
<dbReference type="InterPro" id="IPR036291">
    <property type="entry name" value="NAD(P)-bd_dom_sf"/>
</dbReference>
<dbReference type="Proteomes" id="UP000184330">
    <property type="component" value="Unassembled WGS sequence"/>
</dbReference>
<sequence length="350" mass="37291">MAPPATQKALVITEVGKPLELVTDWAVPQPGPDQVLLKVTVAGLNPHDGKTREWGLFAPKLPAVIANDVTGTVVALGPGVTKYQIGDRVVSQPEFRGNYAQNGLQEYAVNDISAGCKIPDSITDDEAASLPTNIIAPLVGLFATEHGLGIPAPWTEGAKSFDYKNTALLIIGGGSNCGKFAVQLAKLANIGTIISVGGFDEELKGFGATHVLDRHGGEEAVLERIRKVVADDLIYVFDAINPPETLVLGMKALSSTKKGRLARLLPTHPADKSTVLGKKAGFDVVDVYGSSQAQPNLAYPFWKRVPEYLTSGKLKPLNFVVKNGLTADNVNMVLDGYRDGARVTKTHIHL</sequence>
<evidence type="ECO:0000313" key="5">
    <source>
        <dbReference type="Proteomes" id="UP000184330"/>
    </source>
</evidence>
<protein>
    <submittedName>
        <fullName evidence="4">Related to zinc-binding dehydrogenase</fullName>
    </submittedName>
</protein>
<evidence type="ECO:0000256" key="2">
    <source>
        <dbReference type="ARBA" id="ARBA00023002"/>
    </source>
</evidence>
<evidence type="ECO:0000256" key="1">
    <source>
        <dbReference type="ARBA" id="ARBA00008072"/>
    </source>
</evidence>
<dbReference type="InterPro" id="IPR013154">
    <property type="entry name" value="ADH-like_N"/>
</dbReference>
<dbReference type="AlphaFoldDB" id="A0A1L7XL89"/>
<dbReference type="OrthoDB" id="9992527at2759"/>
<dbReference type="SUPFAM" id="SSF50129">
    <property type="entry name" value="GroES-like"/>
    <property type="match status" value="1"/>
</dbReference>
<evidence type="ECO:0000313" key="4">
    <source>
        <dbReference type="EMBL" id="CZR65696.1"/>
    </source>
</evidence>
<reference evidence="4 5" key="1">
    <citation type="submission" date="2016-03" db="EMBL/GenBank/DDBJ databases">
        <authorList>
            <person name="Ploux O."/>
        </authorList>
    </citation>
    <scope>NUCLEOTIDE SEQUENCE [LARGE SCALE GENOMIC DNA]</scope>
    <source>
        <strain evidence="4 5">UAMH 11012</strain>
    </source>
</reference>